<gene>
    <name evidence="2" type="ORF">UFOPK2598_00199</name>
</gene>
<evidence type="ECO:0000313" key="2">
    <source>
        <dbReference type="EMBL" id="CAB4693699.1"/>
    </source>
</evidence>
<proteinExistence type="inferred from homology"/>
<dbReference type="PRINTS" id="PR00081">
    <property type="entry name" value="GDHRDH"/>
</dbReference>
<sequence length="249" mass="25675">MSNAPLRVLVTGASRGIGEEIAIQLLDAGHSVALTARTASDLEAIVAGRTNKNLTIPADVTDPKSAETAISKVISAWGGIDVLILNAGDGSAAPIEKTTDAIWDHSIAINLTAPFQYLRAAVPAMKEAKFGRVIVIASTAGLEGEANVSAYTAAKHGVVGLVKSAAAELTKYGITVNAVCPSYVDTPMTKRSLEAAAARTGKDFNEVKAALEAKLPGGRFLTPQEVASAAIAFIDKPNITGQAEVLKGE</sequence>
<protein>
    <submittedName>
        <fullName evidence="2">Unannotated protein</fullName>
    </submittedName>
</protein>
<dbReference type="PROSITE" id="PS00061">
    <property type="entry name" value="ADH_SHORT"/>
    <property type="match status" value="1"/>
</dbReference>
<dbReference type="PRINTS" id="PR00080">
    <property type="entry name" value="SDRFAMILY"/>
</dbReference>
<dbReference type="Gene3D" id="3.40.50.720">
    <property type="entry name" value="NAD(P)-binding Rossmann-like Domain"/>
    <property type="match status" value="1"/>
</dbReference>
<dbReference type="InterPro" id="IPR036291">
    <property type="entry name" value="NAD(P)-bd_dom_sf"/>
</dbReference>
<dbReference type="Pfam" id="PF00106">
    <property type="entry name" value="adh_short"/>
    <property type="match status" value="1"/>
</dbReference>
<dbReference type="PANTHER" id="PTHR42879:SF2">
    <property type="entry name" value="3-OXOACYL-[ACYL-CARRIER-PROTEIN] REDUCTASE FABG"/>
    <property type="match status" value="1"/>
</dbReference>
<dbReference type="InterPro" id="IPR002347">
    <property type="entry name" value="SDR_fam"/>
</dbReference>
<name>A0A6J6P458_9ZZZZ</name>
<dbReference type="CDD" id="cd05233">
    <property type="entry name" value="SDR_c"/>
    <property type="match status" value="1"/>
</dbReference>
<organism evidence="2">
    <name type="scientific">freshwater metagenome</name>
    <dbReference type="NCBI Taxonomy" id="449393"/>
    <lineage>
        <taxon>unclassified sequences</taxon>
        <taxon>metagenomes</taxon>
        <taxon>ecological metagenomes</taxon>
    </lineage>
</organism>
<dbReference type="PANTHER" id="PTHR42879">
    <property type="entry name" value="3-OXOACYL-(ACYL-CARRIER-PROTEIN) REDUCTASE"/>
    <property type="match status" value="1"/>
</dbReference>
<dbReference type="AlphaFoldDB" id="A0A6J6P458"/>
<dbReference type="FunFam" id="3.40.50.720:FF:000084">
    <property type="entry name" value="Short-chain dehydrogenase reductase"/>
    <property type="match status" value="1"/>
</dbReference>
<reference evidence="2" key="1">
    <citation type="submission" date="2020-05" db="EMBL/GenBank/DDBJ databases">
        <authorList>
            <person name="Chiriac C."/>
            <person name="Salcher M."/>
            <person name="Ghai R."/>
            <person name="Kavagutti S V."/>
        </authorList>
    </citation>
    <scope>NUCLEOTIDE SEQUENCE</scope>
</reference>
<dbReference type="GO" id="GO:0032787">
    <property type="term" value="P:monocarboxylic acid metabolic process"/>
    <property type="evidence" value="ECO:0007669"/>
    <property type="project" value="UniProtKB-ARBA"/>
</dbReference>
<dbReference type="EMBL" id="CAEZXV010000008">
    <property type="protein sequence ID" value="CAB4693699.1"/>
    <property type="molecule type" value="Genomic_DNA"/>
</dbReference>
<evidence type="ECO:0000256" key="1">
    <source>
        <dbReference type="ARBA" id="ARBA00006484"/>
    </source>
</evidence>
<comment type="similarity">
    <text evidence="1">Belongs to the short-chain dehydrogenases/reductases (SDR) family.</text>
</comment>
<dbReference type="SUPFAM" id="SSF51735">
    <property type="entry name" value="NAD(P)-binding Rossmann-fold domains"/>
    <property type="match status" value="1"/>
</dbReference>
<dbReference type="InterPro" id="IPR020904">
    <property type="entry name" value="Sc_DH/Rdtase_CS"/>
</dbReference>
<accession>A0A6J6P458</accession>
<dbReference type="InterPro" id="IPR050259">
    <property type="entry name" value="SDR"/>
</dbReference>